<evidence type="ECO:0000313" key="3">
    <source>
        <dbReference type="Proteomes" id="UP000292554"/>
    </source>
</evidence>
<evidence type="ECO:0000256" key="1">
    <source>
        <dbReference type="SAM" id="SignalP"/>
    </source>
</evidence>
<dbReference type="InterPro" id="IPR010321">
    <property type="entry name" value="DUF922"/>
</dbReference>
<keyword evidence="1" id="KW-0732">Signal</keyword>
<dbReference type="RefSeq" id="WP_131414035.1">
    <property type="nucleotide sequence ID" value="NZ_SJXE01000001.1"/>
</dbReference>
<evidence type="ECO:0000313" key="2">
    <source>
        <dbReference type="EMBL" id="TCI04593.1"/>
    </source>
</evidence>
<dbReference type="Pfam" id="PF06037">
    <property type="entry name" value="DUF922"/>
    <property type="match status" value="1"/>
</dbReference>
<dbReference type="Proteomes" id="UP000292554">
    <property type="component" value="Unassembled WGS sequence"/>
</dbReference>
<organism evidence="2 3">
    <name type="scientific">Corallincola luteus</name>
    <dbReference type="NCBI Taxonomy" id="1775177"/>
    <lineage>
        <taxon>Bacteria</taxon>
        <taxon>Pseudomonadati</taxon>
        <taxon>Pseudomonadota</taxon>
        <taxon>Gammaproteobacteria</taxon>
        <taxon>Alteromonadales</taxon>
        <taxon>Psychromonadaceae</taxon>
        <taxon>Corallincola</taxon>
    </lineage>
</organism>
<name>A0ABY2AN09_9GAMM</name>
<proteinExistence type="predicted"/>
<protein>
    <submittedName>
        <fullName evidence="2">DUF922 domain-containing protein</fullName>
    </submittedName>
</protein>
<sequence length="190" mass="21459">MPFKLSILILAFTTLTSHASPQVSRTFDYYPVFLEQVSDLQEIGSILSKASPIITNGKKYRGHAHWNVKWKYRWKQKNGSCKVTKVNTTVELTYTMPEAVTLPLNKSLREKYLAYYDALLEHEYGHGDYAIAAAQEIETTLNRISLPGKCEGINSKLNSKAQAILDLHNEKSRQYDIATDHGKSQGASLH</sequence>
<feature type="signal peptide" evidence="1">
    <location>
        <begin position="1"/>
        <end position="19"/>
    </location>
</feature>
<dbReference type="EMBL" id="SJXE01000001">
    <property type="protein sequence ID" value="TCI04593.1"/>
    <property type="molecule type" value="Genomic_DNA"/>
</dbReference>
<comment type="caution">
    <text evidence="2">The sequence shown here is derived from an EMBL/GenBank/DDBJ whole genome shotgun (WGS) entry which is preliminary data.</text>
</comment>
<feature type="chain" id="PRO_5045463968" evidence="1">
    <location>
        <begin position="20"/>
        <end position="190"/>
    </location>
</feature>
<gene>
    <name evidence="2" type="ORF">EZV61_01030</name>
</gene>
<reference evidence="2 3" key="1">
    <citation type="submission" date="2019-02" db="EMBL/GenBank/DDBJ databases">
        <title>Corallincola luteus sp. nov., a marine bacterium isolated from surface sediment of Bohai Sea in China.</title>
        <authorList>
            <person name="Ren Q."/>
        </authorList>
    </citation>
    <scope>NUCLEOTIDE SEQUENCE [LARGE SCALE GENOMIC DNA]</scope>
    <source>
        <strain evidence="2 3">DASS28</strain>
    </source>
</reference>
<accession>A0ABY2AN09</accession>
<keyword evidence="3" id="KW-1185">Reference proteome</keyword>